<name>A0A2N3KTB4_9PROT</name>
<dbReference type="EMBL" id="NWTK01000007">
    <property type="protein sequence ID" value="PKR53814.1"/>
    <property type="molecule type" value="Genomic_DNA"/>
</dbReference>
<dbReference type="InterPro" id="IPR024083">
    <property type="entry name" value="Fumarase/histidase_N"/>
</dbReference>
<keyword evidence="1" id="KW-0456">Lyase</keyword>
<dbReference type="AlphaFoldDB" id="A0A2N3KTB4"/>
<organism evidence="1 2">
    <name type="scientific">Thalassospira marina</name>
    <dbReference type="NCBI Taxonomy" id="2048283"/>
    <lineage>
        <taxon>Bacteria</taxon>
        <taxon>Pseudomonadati</taxon>
        <taxon>Pseudomonadota</taxon>
        <taxon>Alphaproteobacteria</taxon>
        <taxon>Rhodospirillales</taxon>
        <taxon>Thalassospiraceae</taxon>
        <taxon>Thalassospira</taxon>
    </lineage>
</organism>
<sequence length="508" mass="52562">MTLPDIVLDIGLTWREIAAIANGAPLTLADAPNGRIEKGRKIVNALVDRGIRAYGVTTGVGALADTVVDRSAQAQLSRNIILSHACGTGPLLPAPAVRAIIAAQINNFAHGYSGICPETVAALQALLNHDCIPAVPSKGSAGYLVHMAHIALVLIGEGRAMLDGQMLSGADALAKIGQKPLTLQAKEGLSLVNGTSCSAGLGSFALARAYRLADWADAVAAITLESSGAQMAAFDADILALRKSAGIQKVGATLRARLAQSRHIDQSYAKRTQDALSLRATPHAHGAVRDVFANTADIVDQELASVTDNPIVHGSPEDPKVASEAHAVAPALALALDGLAIAISQLSMLSERRLDRLVNPLVSGLPPFLTSDPGVGSGLMIAQYTAAALAAENRRLGAPASLDGGITSALQEDYLAHPTAAANKLLQVLDNTEQVLAIELLAAVQASDLISTDPADGVKMRAPGTNAIYQQVRDLLPSYGDDHALATDLEALRTLIATEEPAPIPSLA</sequence>
<dbReference type="RefSeq" id="WP_101266955.1">
    <property type="nucleotide sequence ID" value="NZ_NWTK01000007.1"/>
</dbReference>
<dbReference type="Gene3D" id="1.10.275.10">
    <property type="entry name" value="Fumarase/aspartase (N-terminal domain)"/>
    <property type="match status" value="1"/>
</dbReference>
<dbReference type="CDD" id="cd00332">
    <property type="entry name" value="PAL-HAL"/>
    <property type="match status" value="1"/>
</dbReference>
<dbReference type="OrthoDB" id="9806955at2"/>
<protein>
    <submittedName>
        <fullName evidence="1">Histidine ammonia-lyase</fullName>
    </submittedName>
</protein>
<accession>A0A2N3KTB4</accession>
<dbReference type="GO" id="GO:0016841">
    <property type="term" value="F:ammonia-lyase activity"/>
    <property type="evidence" value="ECO:0007669"/>
    <property type="project" value="UniProtKB-ARBA"/>
</dbReference>
<dbReference type="InterPro" id="IPR008948">
    <property type="entry name" value="L-Aspartase-like"/>
</dbReference>
<evidence type="ECO:0000313" key="1">
    <source>
        <dbReference type="EMBL" id="PKR53814.1"/>
    </source>
</evidence>
<dbReference type="Gene3D" id="1.20.200.10">
    <property type="entry name" value="Fumarase/aspartase (Central domain)"/>
    <property type="match status" value="1"/>
</dbReference>
<dbReference type="SUPFAM" id="SSF48557">
    <property type="entry name" value="L-aspartase-like"/>
    <property type="match status" value="1"/>
</dbReference>
<dbReference type="Proteomes" id="UP000233597">
    <property type="component" value="Unassembled WGS sequence"/>
</dbReference>
<comment type="caution">
    <text evidence="1">The sequence shown here is derived from an EMBL/GenBank/DDBJ whole genome shotgun (WGS) entry which is preliminary data.</text>
</comment>
<proteinExistence type="predicted"/>
<dbReference type="PANTHER" id="PTHR10362">
    <property type="entry name" value="HISTIDINE AMMONIA-LYASE"/>
    <property type="match status" value="1"/>
</dbReference>
<dbReference type="Pfam" id="PF00221">
    <property type="entry name" value="Lyase_aromatic"/>
    <property type="match status" value="1"/>
</dbReference>
<dbReference type="InterPro" id="IPR001106">
    <property type="entry name" value="Aromatic_Lyase"/>
</dbReference>
<reference evidence="1 2" key="1">
    <citation type="submission" date="2017-09" db="EMBL/GenBank/DDBJ databases">
        <title>Biodiversity and function of Thalassospira species in the particle-attached aromatic-hydrocarbon-degrading consortia from the surface seawater of the South China Sea.</title>
        <authorList>
            <person name="Dong C."/>
            <person name="Liu R."/>
            <person name="Shao Z."/>
        </authorList>
    </citation>
    <scope>NUCLEOTIDE SEQUENCE [LARGE SCALE GENOMIC DNA]</scope>
    <source>
        <strain evidence="1 2">CSC1P2</strain>
    </source>
</reference>
<gene>
    <name evidence="1" type="ORF">COO20_12450</name>
</gene>
<evidence type="ECO:0000313" key="2">
    <source>
        <dbReference type="Proteomes" id="UP000233597"/>
    </source>
</evidence>